<dbReference type="GeneTree" id="ENSGT00390000017790"/>
<evidence type="ECO:0000256" key="4">
    <source>
        <dbReference type="RuleBase" id="RU365003"/>
    </source>
</evidence>
<dbReference type="AlphaFoldDB" id="A0A9J7YAR7"/>
<dbReference type="OMA" id="NDYRPFW"/>
<comment type="similarity">
    <text evidence="1 4">Belongs to the peroxin-16 family.</text>
</comment>
<keyword evidence="3 4" id="KW-0962">Peroxisome biogenesis</keyword>
<keyword evidence="6" id="KW-1185">Reference proteome</keyword>
<dbReference type="Pfam" id="PF08610">
    <property type="entry name" value="Pex16"/>
    <property type="match status" value="1"/>
</dbReference>
<sequence length="386" mass="44631">MRKCHSPCVFCDVVCDREFIHLFVMSVLYMDKLSRIYERYQEYVRSNPAAASHLESTVRALSYLIAGRFSDSHEISEMVYSASNLLVLLNDGILRKNLSRTLPVSLSQQRLLTWLSVLEYVEVFTEMGAAKLWGEAGRWLVIVLIQVAKAILRCLLLFWYKSGIQTSPPIIPLDRNSQLCSHENNAEEDDEDTSFVGQRSGRVVRPLGSAPSLQSRLWGIPWKNKKSRNREEELHSSPTPLGLQETIAESLYIARPLMHLASLGICGKRSWKPWIISGLLEITSFSLLSDIKTLNRRERAEMRRRAFLLLYYLLRSPFYDRYSDDVFISCLDSHSDGTHSLQRIHWTKILFLLRFLADYVPGVGLVARPLMEYLPIWQKIYFYNWG</sequence>
<dbReference type="PANTHER" id="PTHR13299">
    <property type="entry name" value="PEROXISOMAL MEMBRANE PROTEIN PEX16"/>
    <property type="match status" value="1"/>
</dbReference>
<keyword evidence="4" id="KW-0576">Peroxisome</keyword>
<evidence type="ECO:0000313" key="5">
    <source>
        <dbReference type="Ensembl" id="ENSCCRP00000116246.1"/>
    </source>
</evidence>
<organism evidence="5 6">
    <name type="scientific">Cyprinus carpio carpio</name>
    <dbReference type="NCBI Taxonomy" id="630221"/>
    <lineage>
        <taxon>Eukaryota</taxon>
        <taxon>Metazoa</taxon>
        <taxon>Chordata</taxon>
        <taxon>Craniata</taxon>
        <taxon>Vertebrata</taxon>
        <taxon>Euteleostomi</taxon>
        <taxon>Actinopterygii</taxon>
        <taxon>Neopterygii</taxon>
        <taxon>Teleostei</taxon>
        <taxon>Ostariophysi</taxon>
        <taxon>Cypriniformes</taxon>
        <taxon>Cyprinidae</taxon>
        <taxon>Cyprininae</taxon>
        <taxon>Cyprinus</taxon>
    </lineage>
</organism>
<name>A0A9J7YAR7_CYPCA</name>
<dbReference type="Ensembl" id="ENSCCRT00000117134.1">
    <property type="protein sequence ID" value="ENSCCRP00000116246.1"/>
    <property type="gene ID" value="ENSCCRG00000001711.2"/>
</dbReference>
<dbReference type="Proteomes" id="UP001108240">
    <property type="component" value="Unplaced"/>
</dbReference>
<dbReference type="PANTHER" id="PTHR13299:SF0">
    <property type="entry name" value="PEROXISOMAL MEMBRANE PROTEIN PEX16"/>
    <property type="match status" value="1"/>
</dbReference>
<dbReference type="GO" id="GO:0007031">
    <property type="term" value="P:peroxisome organization"/>
    <property type="evidence" value="ECO:0007669"/>
    <property type="project" value="UniProtKB-KW"/>
</dbReference>
<accession>A0A9J7YAR7</accession>
<proteinExistence type="inferred from homology"/>
<evidence type="ECO:0000256" key="1">
    <source>
        <dbReference type="ARBA" id="ARBA00009505"/>
    </source>
</evidence>
<dbReference type="InterPro" id="IPR013919">
    <property type="entry name" value="Pex16"/>
</dbReference>
<evidence type="ECO:0000256" key="3">
    <source>
        <dbReference type="ARBA" id="ARBA00022593"/>
    </source>
</evidence>
<dbReference type="GO" id="GO:0005778">
    <property type="term" value="C:peroxisomal membrane"/>
    <property type="evidence" value="ECO:0007669"/>
    <property type="project" value="UniProtKB-SubCell"/>
</dbReference>
<protein>
    <recommendedName>
        <fullName evidence="2 4">Peroxisomal membrane protein PEX16</fullName>
    </recommendedName>
</protein>
<reference evidence="5" key="1">
    <citation type="submission" date="2025-08" db="UniProtKB">
        <authorList>
            <consortium name="Ensembl"/>
        </authorList>
    </citation>
    <scope>IDENTIFICATION</scope>
</reference>
<evidence type="ECO:0000256" key="2">
    <source>
        <dbReference type="ARBA" id="ARBA00018577"/>
    </source>
</evidence>
<reference evidence="5" key="2">
    <citation type="submission" date="2025-09" db="UniProtKB">
        <authorList>
            <consortium name="Ensembl"/>
        </authorList>
    </citation>
    <scope>IDENTIFICATION</scope>
</reference>
<evidence type="ECO:0000313" key="6">
    <source>
        <dbReference type="Proteomes" id="UP001108240"/>
    </source>
</evidence>
<comment type="subcellular location">
    <subcellularLocation>
        <location evidence="4">Peroxisome membrane</location>
    </subcellularLocation>
</comment>